<dbReference type="InterPro" id="IPR005586">
    <property type="entry name" value="ABC_trans_aux"/>
</dbReference>
<keyword evidence="4" id="KW-1185">Reference proteome</keyword>
<dbReference type="AlphaFoldDB" id="X7F6T5"/>
<evidence type="ECO:0000313" key="3">
    <source>
        <dbReference type="EMBL" id="ETX28433.1"/>
    </source>
</evidence>
<reference evidence="3 4" key="1">
    <citation type="submission" date="2014-01" db="EMBL/GenBank/DDBJ databases">
        <title>Roseivivax isoporae LMG 25204 Genome Sequencing.</title>
        <authorList>
            <person name="Lai Q."/>
            <person name="Li G."/>
            <person name="Shao Z."/>
        </authorList>
    </citation>
    <scope>NUCLEOTIDE SEQUENCE [LARGE SCALE GENOMIC DNA]</scope>
    <source>
        <strain evidence="3 4">LMG 25204</strain>
    </source>
</reference>
<feature type="signal peptide" evidence="1">
    <location>
        <begin position="1"/>
        <end position="26"/>
    </location>
</feature>
<sequence length="207" mass="21867">MRPPMRPAFLLPILALLLGPGCSALSALGEATAVLDVYELRAPEAVPTGPRRSLEVTVVLPTTTGALDTDRIMVKPDPLAAQYLPDARWGEEVPVLVQSLMLRTLQETEAFAYVGRDPLGISGDVAVVADVIDFQAEADADGPGATVRLQLSVQAVRESDVAILSSRTFEATARAADTETRTIVAAFDAASAQLLVAFAEWAVGALR</sequence>
<dbReference type="EMBL" id="JAME01000019">
    <property type="protein sequence ID" value="ETX28433.1"/>
    <property type="molecule type" value="Genomic_DNA"/>
</dbReference>
<comment type="caution">
    <text evidence="3">The sequence shown here is derived from an EMBL/GenBank/DDBJ whole genome shotgun (WGS) entry which is preliminary data.</text>
</comment>
<organism evidence="3 4">
    <name type="scientific">Roseivivax isoporae LMG 25204</name>
    <dbReference type="NCBI Taxonomy" id="1449351"/>
    <lineage>
        <taxon>Bacteria</taxon>
        <taxon>Pseudomonadati</taxon>
        <taxon>Pseudomonadota</taxon>
        <taxon>Alphaproteobacteria</taxon>
        <taxon>Rhodobacterales</taxon>
        <taxon>Roseobacteraceae</taxon>
        <taxon>Roseivivax</taxon>
    </lineage>
</organism>
<evidence type="ECO:0000313" key="4">
    <source>
        <dbReference type="Proteomes" id="UP000023430"/>
    </source>
</evidence>
<evidence type="ECO:0000256" key="1">
    <source>
        <dbReference type="SAM" id="SignalP"/>
    </source>
</evidence>
<dbReference type="Pfam" id="PF03886">
    <property type="entry name" value="ABC_trans_aux"/>
    <property type="match status" value="1"/>
</dbReference>
<feature type="domain" description="ABC-type transport auxiliary lipoprotein component" evidence="2">
    <location>
        <begin position="38"/>
        <end position="196"/>
    </location>
</feature>
<dbReference type="SUPFAM" id="SSF159594">
    <property type="entry name" value="XCC0632-like"/>
    <property type="match status" value="1"/>
</dbReference>
<feature type="chain" id="PRO_5004978206" evidence="1">
    <location>
        <begin position="27"/>
        <end position="207"/>
    </location>
</feature>
<protein>
    <submittedName>
        <fullName evidence="3">ABC transporter</fullName>
    </submittedName>
</protein>
<dbReference type="Proteomes" id="UP000023430">
    <property type="component" value="Unassembled WGS sequence"/>
</dbReference>
<dbReference type="OrthoDB" id="9808689at2"/>
<evidence type="ECO:0000259" key="2">
    <source>
        <dbReference type="Pfam" id="PF03886"/>
    </source>
</evidence>
<accession>X7F6T5</accession>
<dbReference type="STRING" id="1449351.RISW2_06980"/>
<proteinExistence type="predicted"/>
<dbReference type="eggNOG" id="COG3218">
    <property type="taxonomic scope" value="Bacteria"/>
</dbReference>
<name>X7F6T5_9RHOB</name>
<dbReference type="Gene3D" id="3.40.50.10610">
    <property type="entry name" value="ABC-type transport auxiliary lipoprotein component"/>
    <property type="match status" value="1"/>
</dbReference>
<keyword evidence="1" id="KW-0732">Signal</keyword>
<gene>
    <name evidence="3" type="ORF">RISW2_06980</name>
</gene>